<dbReference type="Proteomes" id="UP000184226">
    <property type="component" value="Unassembled WGS sequence"/>
</dbReference>
<dbReference type="PANTHER" id="PTHR43130:SF3">
    <property type="entry name" value="HTH-TYPE TRANSCRIPTIONAL REGULATOR RV1931C"/>
    <property type="match status" value="1"/>
</dbReference>
<dbReference type="AlphaFoldDB" id="A0A1M5UPQ1"/>
<dbReference type="Gene3D" id="3.40.50.880">
    <property type="match status" value="2"/>
</dbReference>
<evidence type="ECO:0000259" key="2">
    <source>
        <dbReference type="Pfam" id="PF01965"/>
    </source>
</evidence>
<dbReference type="OrthoDB" id="6382410at2"/>
<reference evidence="3 4" key="1">
    <citation type="submission" date="2016-11" db="EMBL/GenBank/DDBJ databases">
        <authorList>
            <person name="Jaros S."/>
            <person name="Januszkiewicz K."/>
            <person name="Wedrychowicz H."/>
        </authorList>
    </citation>
    <scope>NUCLEOTIDE SEQUENCE [LARGE SCALE GENOMIC DNA]</scope>
    <source>
        <strain evidence="3 4">CGMCC 1.10190</strain>
    </source>
</reference>
<dbReference type="InterPro" id="IPR052158">
    <property type="entry name" value="INH-QAR"/>
</dbReference>
<accession>A0A1M5UPQ1</accession>
<sequence>MTAWLEIRSVGGEREAEDISQEDPMRGKWILITLAGVLALPLLVAPIVLAPGREPADTLPAAALDPAEQARMIDAMRPPKRARPAIAIITLNDATEVADLLVAYGILRRADVADVTVVAQRAAPVRLYPPKISIEPEAAIHAFDERYPEGADYIVVPAMDPENDPFVMDWISAQLRKGAKIVSICNGARTLAAAGLLDGRRATAHWYSVRQLRKAHPAIQWLGDRRYVTDNGITTSTGVSANIPLMLALVEAIGGRDAAEHVAGEIGAAGWDARHRSSAFQLTGEHKKTFVRNKLSFWRHETIGVPVAGNVDEIALGLTLEAYSRSELARVMTVGNKGEAVRSRHGLTIRPDRPIESAAVDDMLAPPPSDAPAMTMDRELARIASRYDRHTAAIVALAMEYPWAPGYARAAGR</sequence>
<evidence type="ECO:0000313" key="4">
    <source>
        <dbReference type="Proteomes" id="UP000184226"/>
    </source>
</evidence>
<keyword evidence="1" id="KW-0472">Membrane</keyword>
<dbReference type="EMBL" id="FQXE01000004">
    <property type="protein sequence ID" value="SHH64623.1"/>
    <property type="molecule type" value="Genomic_DNA"/>
</dbReference>
<dbReference type="InterPro" id="IPR029062">
    <property type="entry name" value="Class_I_gatase-like"/>
</dbReference>
<dbReference type="Pfam" id="PF01965">
    <property type="entry name" value="DJ-1_PfpI"/>
    <property type="match status" value="1"/>
</dbReference>
<evidence type="ECO:0000313" key="3">
    <source>
        <dbReference type="EMBL" id="SHH64623.1"/>
    </source>
</evidence>
<dbReference type="STRING" id="658167.SAMN04488135_10457"/>
<name>A0A1M5UPQ1_9BURK</name>
<organism evidence="3 4">
    <name type="scientific">Pollutimonas bauzanensis</name>
    <dbReference type="NCBI Taxonomy" id="658167"/>
    <lineage>
        <taxon>Bacteria</taxon>
        <taxon>Pseudomonadati</taxon>
        <taxon>Pseudomonadota</taxon>
        <taxon>Betaproteobacteria</taxon>
        <taxon>Burkholderiales</taxon>
        <taxon>Alcaligenaceae</taxon>
        <taxon>Pollutimonas</taxon>
    </lineage>
</organism>
<dbReference type="InterPro" id="IPR002818">
    <property type="entry name" value="DJ-1/PfpI"/>
</dbReference>
<dbReference type="SUPFAM" id="SSF52317">
    <property type="entry name" value="Class I glutamine amidotransferase-like"/>
    <property type="match status" value="2"/>
</dbReference>
<keyword evidence="1" id="KW-0812">Transmembrane</keyword>
<protein>
    <submittedName>
        <fullName evidence="3">DJ-1/PfpI family protein</fullName>
    </submittedName>
</protein>
<feature type="transmembrane region" description="Helical" evidence="1">
    <location>
        <begin position="29"/>
        <end position="49"/>
    </location>
</feature>
<dbReference type="PANTHER" id="PTHR43130">
    <property type="entry name" value="ARAC-FAMILY TRANSCRIPTIONAL REGULATOR"/>
    <property type="match status" value="1"/>
</dbReference>
<keyword evidence="4" id="KW-1185">Reference proteome</keyword>
<proteinExistence type="predicted"/>
<keyword evidence="1" id="KW-1133">Transmembrane helix</keyword>
<dbReference type="PROSITE" id="PS50890">
    <property type="entry name" value="PUA"/>
    <property type="match status" value="1"/>
</dbReference>
<feature type="domain" description="DJ-1/PfpI" evidence="2">
    <location>
        <begin position="88"/>
        <end position="251"/>
    </location>
</feature>
<dbReference type="RefSeq" id="WP_084135909.1">
    <property type="nucleotide sequence ID" value="NZ_FQXE01000004.1"/>
</dbReference>
<evidence type="ECO:0000256" key="1">
    <source>
        <dbReference type="SAM" id="Phobius"/>
    </source>
</evidence>
<gene>
    <name evidence="3" type="ORF">SAMN04488135_10457</name>
</gene>